<dbReference type="CDD" id="cd20804">
    <property type="entry name" value="C1_DGKtheta_typeV_rpt2"/>
    <property type="match status" value="1"/>
</dbReference>
<reference evidence="17 18" key="1">
    <citation type="submission" date="2015-03" db="EMBL/GenBank/DDBJ databases">
        <title>Draft genome of the nematode, Opisthorchis viverrini.</title>
        <authorList>
            <person name="Mitreva M."/>
        </authorList>
    </citation>
    <scope>NUCLEOTIDE SEQUENCE [LARGE SCALE GENOMIC DNA]</scope>
    <source>
        <strain evidence="17">Khon Kaen</strain>
    </source>
</reference>
<sequence length="1176" mass="130521">MDPMRERVRRLDVKTFVFGLAVNEVEALHKKAYRPGDYTVKDPELKLCVEQIRDCYFSPKNPQLFTDIYNTLVFDNRFLLCTDYADYMRAQKEVEVAHKDGTHWAAFSGKCTACAISPLDFTPLVAMNEGSRPCQAAGSVLERMGTLTSGCSTSSMRDSSSGDASSEPIMLPSIVGDFDSGYNRLGNFEVRSNAHVLRDPAEPSTVSSGACRGRDITGFAASDRRSDHHGTGNHIPESNSTLNSRQLRLGHSFFKRTLHKPACCHHCGEVIWGLISTGFQCEFCNLLAHERCHLSVYSSCTSVAPLHVKFHTSHCWSDPVHFKRKFCNVCRKRLEDTMSVRCEVCEYYCHVDCQDYAVNDCKRGASFQPGKPMFPPPQTHHWREGNLPPNSKCAHCRKTCWSSECLTGYRCQWCGLTAHASCVPQLSDKCDFGPLRDIMLPAQCVSLPRPTTPIEHIIGITKRPRSRTLSEEWSSSGDSKEDSWQDHRSPRETVDLASSDEYVCVFDGIGGLRRHSWRSFTFSKTMSTYSVVKRCLKAFHLAGTPEIFNVYEVNDRDGRENKLNTNVNFRSQLLFDAKQPSIVLRVKEPEETEMLIKVYAGDLRNILPPNASDYEEVWIDPSTTSADCLNTALEKFGCGDAMLMDKQLTALLLPTIHPRHLPEGVQPLLVFVNLKSGGCQGLDLIVAFRRLLNPFQVFNLDYGGPLPGLYCFRHLSSYKILICGGDGTVGWTLSCLDIVGQDAACNSPPIAPLPLGTGNDLARVLRWGSGYSSTEDPLSILKDVVAAEEVQLDRACLSSSLSSLSLGHSFMVLNLQSTFFPVPPLSPLSSWTFVVRPAEEFKDETKLALETQNNAPTTNEENSIMIIMNSYFGIGIDADLSLDFHNARSENPSKFNSRIHNKGVYFKIGLRKMMNRTACKDLHKQIVVVADGKLLTLPPIEGLIVLNIHSWGGGANPWGLEKDDVFNKPTHYDGLLEVVGISGVVHMGQIYSGLGSGIRLAQAGHLKILLKTELPIQIDGEPFIHPPGQIVVLRSALRAIMLRKVKRIKRRTVEANLPMELSRLGIQRQLQPESLETISADHRSSSPSPRSPSLSSLTQLGNETNWTNATSTALAGMIHQPATPSQPTQSTSSAARQPVLPQLPPCLFSGDDVEIPVVHITPIHRGQKFDRDGYPK</sequence>
<dbReference type="CDD" id="cd17111">
    <property type="entry name" value="RA1_DAGK-theta"/>
    <property type="match status" value="1"/>
</dbReference>
<dbReference type="GO" id="GO:0007200">
    <property type="term" value="P:phospholipase C-activating G protein-coupled receptor signaling pathway"/>
    <property type="evidence" value="ECO:0007669"/>
    <property type="project" value="InterPro"/>
</dbReference>
<dbReference type="InterPro" id="IPR002219">
    <property type="entry name" value="PKC_DAG/PE"/>
</dbReference>
<keyword evidence="10" id="KW-0862">Zinc</keyword>
<dbReference type="Gene3D" id="3.40.50.2000">
    <property type="entry name" value="Glycogen Phosphorylase B"/>
    <property type="match status" value="1"/>
</dbReference>
<dbReference type="Pfam" id="PF00343">
    <property type="entry name" value="Phosphorylase"/>
    <property type="match status" value="1"/>
</dbReference>
<feature type="compositionally biased region" description="Basic and acidic residues" evidence="14">
    <location>
        <begin position="478"/>
        <end position="492"/>
    </location>
</feature>
<dbReference type="Proteomes" id="UP000243686">
    <property type="component" value="Unassembled WGS sequence"/>
</dbReference>
<comment type="similarity">
    <text evidence="3 13">Belongs to the eukaryotic diacylglycerol kinase family.</text>
</comment>
<feature type="region of interest" description="Disordered" evidence="14">
    <location>
        <begin position="1078"/>
        <end position="1099"/>
    </location>
</feature>
<dbReference type="GO" id="GO:0004143">
    <property type="term" value="F:ATP-dependent diacylglycerol kinase activity"/>
    <property type="evidence" value="ECO:0007669"/>
    <property type="project" value="UniProtKB-EC"/>
</dbReference>
<evidence type="ECO:0000259" key="16">
    <source>
        <dbReference type="PROSITE" id="PS50146"/>
    </source>
</evidence>
<dbReference type="InterPro" id="IPR037607">
    <property type="entry name" value="DGK"/>
</dbReference>
<accession>A0A1S8X345</accession>
<proteinExistence type="inferred from homology"/>
<dbReference type="PANTHER" id="PTHR11255">
    <property type="entry name" value="DIACYLGLYCEROL KINASE"/>
    <property type="match status" value="1"/>
</dbReference>
<dbReference type="InterPro" id="IPR016064">
    <property type="entry name" value="NAD/diacylglycerol_kinase_sf"/>
</dbReference>
<keyword evidence="12" id="KW-0472">Membrane</keyword>
<comment type="subcellular location">
    <subcellularLocation>
        <location evidence="1">Membrane</location>
    </subcellularLocation>
</comment>
<dbReference type="SUPFAM" id="SSF57889">
    <property type="entry name" value="Cysteine-rich domain"/>
    <property type="match status" value="3"/>
</dbReference>
<dbReference type="InterPro" id="IPR046349">
    <property type="entry name" value="C1-like_sf"/>
</dbReference>
<dbReference type="GO" id="GO:0005975">
    <property type="term" value="P:carbohydrate metabolic process"/>
    <property type="evidence" value="ECO:0007669"/>
    <property type="project" value="InterPro"/>
</dbReference>
<keyword evidence="6" id="KW-0677">Repeat</keyword>
<dbReference type="GO" id="GO:0016020">
    <property type="term" value="C:membrane"/>
    <property type="evidence" value="ECO:0007669"/>
    <property type="project" value="UniProtKB-SubCell"/>
</dbReference>
<dbReference type="SMART" id="SM00109">
    <property type="entry name" value="C1"/>
    <property type="match status" value="3"/>
</dbReference>
<evidence type="ECO:0000256" key="6">
    <source>
        <dbReference type="ARBA" id="ARBA00022737"/>
    </source>
</evidence>
<evidence type="ECO:0000256" key="12">
    <source>
        <dbReference type="ARBA" id="ARBA00023136"/>
    </source>
</evidence>
<feature type="domain" description="Phorbol-ester/DAG-type" evidence="15">
    <location>
        <begin position="379"/>
        <end position="430"/>
    </location>
</feature>
<comment type="similarity">
    <text evidence="2">Belongs to the glycogen phosphorylase family.</text>
</comment>
<gene>
    <name evidence="17" type="ORF">X801_02969</name>
</gene>
<evidence type="ECO:0000256" key="14">
    <source>
        <dbReference type="SAM" id="MobiDB-lite"/>
    </source>
</evidence>
<evidence type="ECO:0000256" key="11">
    <source>
        <dbReference type="ARBA" id="ARBA00022840"/>
    </source>
</evidence>
<dbReference type="EMBL" id="KV892263">
    <property type="protein sequence ID" value="OON21140.1"/>
    <property type="molecule type" value="Genomic_DNA"/>
</dbReference>
<dbReference type="SMART" id="SM00046">
    <property type="entry name" value="DAGKc"/>
    <property type="match status" value="1"/>
</dbReference>
<dbReference type="CDD" id="cd20854">
    <property type="entry name" value="C1_DGKtheta_typeV_rpt3"/>
    <property type="match status" value="1"/>
</dbReference>
<keyword evidence="4 13" id="KW-0808">Transferase</keyword>
<feature type="domain" description="DAGKc" evidence="16">
    <location>
        <begin position="663"/>
        <end position="800"/>
    </location>
</feature>
<keyword evidence="8" id="KW-0863">Zinc-finger</keyword>
<dbReference type="FunFam" id="3.40.50.10330:FF:000011">
    <property type="entry name" value="Diacylglycerol kinase"/>
    <property type="match status" value="1"/>
</dbReference>
<dbReference type="Pfam" id="PF00781">
    <property type="entry name" value="DAGK_cat"/>
    <property type="match status" value="1"/>
</dbReference>
<feature type="domain" description="Phorbol-ester/DAG-type" evidence="15">
    <location>
        <begin position="313"/>
        <end position="361"/>
    </location>
</feature>
<dbReference type="GO" id="GO:0008184">
    <property type="term" value="F:glycogen phosphorylase activity"/>
    <property type="evidence" value="ECO:0007669"/>
    <property type="project" value="InterPro"/>
</dbReference>
<dbReference type="PROSITE" id="PS50081">
    <property type="entry name" value="ZF_DAG_PE_2"/>
    <property type="match status" value="3"/>
</dbReference>
<evidence type="ECO:0000256" key="8">
    <source>
        <dbReference type="ARBA" id="ARBA00022771"/>
    </source>
</evidence>
<feature type="region of interest" description="Disordered" evidence="14">
    <location>
        <begin position="468"/>
        <end position="492"/>
    </location>
</feature>
<keyword evidence="11 13" id="KW-0067">ATP-binding</keyword>
<evidence type="ECO:0000256" key="1">
    <source>
        <dbReference type="ARBA" id="ARBA00004370"/>
    </source>
</evidence>
<dbReference type="SUPFAM" id="SSF53756">
    <property type="entry name" value="UDP-Glycosyltransferase/glycogen phosphorylase"/>
    <property type="match status" value="1"/>
</dbReference>
<evidence type="ECO:0000256" key="4">
    <source>
        <dbReference type="ARBA" id="ARBA00022679"/>
    </source>
</evidence>
<dbReference type="SMART" id="SM00045">
    <property type="entry name" value="DAGKa"/>
    <property type="match status" value="1"/>
</dbReference>
<evidence type="ECO:0000313" key="17">
    <source>
        <dbReference type="EMBL" id="OON21140.1"/>
    </source>
</evidence>
<evidence type="ECO:0000313" key="18">
    <source>
        <dbReference type="Proteomes" id="UP000243686"/>
    </source>
</evidence>
<evidence type="ECO:0000256" key="10">
    <source>
        <dbReference type="ARBA" id="ARBA00022833"/>
    </source>
</evidence>
<keyword evidence="18" id="KW-1185">Reference proteome</keyword>
<evidence type="ECO:0000256" key="5">
    <source>
        <dbReference type="ARBA" id="ARBA00022723"/>
    </source>
</evidence>
<dbReference type="InterPro" id="IPR000811">
    <property type="entry name" value="Glyco_trans_35"/>
</dbReference>
<dbReference type="Pfam" id="PF00130">
    <property type="entry name" value="C1_1"/>
    <property type="match status" value="2"/>
</dbReference>
<dbReference type="PROSITE" id="PS00479">
    <property type="entry name" value="ZF_DAG_PE_1"/>
    <property type="match status" value="2"/>
</dbReference>
<evidence type="ECO:0000259" key="15">
    <source>
        <dbReference type="PROSITE" id="PS50081"/>
    </source>
</evidence>
<evidence type="ECO:0000256" key="13">
    <source>
        <dbReference type="RuleBase" id="RU361128"/>
    </source>
</evidence>
<feature type="domain" description="Phorbol-ester/DAG-type" evidence="15">
    <location>
        <begin position="250"/>
        <end position="300"/>
    </location>
</feature>
<dbReference type="GO" id="GO:0005524">
    <property type="term" value="F:ATP binding"/>
    <property type="evidence" value="ECO:0007669"/>
    <property type="project" value="UniProtKB-KW"/>
</dbReference>
<keyword evidence="9 13" id="KW-0418">Kinase</keyword>
<dbReference type="PANTHER" id="PTHR11255:SF54">
    <property type="entry name" value="DIACYLGLYCEROL KINASE THETA"/>
    <property type="match status" value="1"/>
</dbReference>
<dbReference type="Pfam" id="PF00609">
    <property type="entry name" value="DAGK_acc"/>
    <property type="match status" value="1"/>
</dbReference>
<feature type="compositionally biased region" description="Low complexity" evidence="14">
    <location>
        <begin position="1085"/>
        <end position="1097"/>
    </location>
</feature>
<keyword evidence="5" id="KW-0479">Metal-binding</keyword>
<dbReference type="EC" id="2.7.1.107" evidence="13"/>
<organism evidence="17 18">
    <name type="scientific">Opisthorchis viverrini</name>
    <name type="common">Southeast Asian liver fluke</name>
    <dbReference type="NCBI Taxonomy" id="6198"/>
    <lineage>
        <taxon>Eukaryota</taxon>
        <taxon>Metazoa</taxon>
        <taxon>Spiralia</taxon>
        <taxon>Lophotrochozoa</taxon>
        <taxon>Platyhelminthes</taxon>
        <taxon>Trematoda</taxon>
        <taxon>Digenea</taxon>
        <taxon>Opisthorchiida</taxon>
        <taxon>Opisthorchiata</taxon>
        <taxon>Opisthorchiidae</taxon>
        <taxon>Opisthorchis</taxon>
    </lineage>
</organism>
<dbReference type="Gene3D" id="3.40.50.10330">
    <property type="entry name" value="Probable inorganic polyphosphate/atp-NAD kinase, domain 1"/>
    <property type="match status" value="1"/>
</dbReference>
<evidence type="ECO:0000256" key="7">
    <source>
        <dbReference type="ARBA" id="ARBA00022741"/>
    </source>
</evidence>
<dbReference type="FunFam" id="2.60.200.40:FF:000004">
    <property type="entry name" value="Diacylglycerol kinase"/>
    <property type="match status" value="1"/>
</dbReference>
<dbReference type="CDD" id="cd20803">
    <property type="entry name" value="C1_DGKtheta_typeV_rpt1"/>
    <property type="match status" value="1"/>
</dbReference>
<keyword evidence="7 13" id="KW-0547">Nucleotide-binding</keyword>
<evidence type="ECO:0000256" key="3">
    <source>
        <dbReference type="ARBA" id="ARBA00009280"/>
    </source>
</evidence>
<dbReference type="InterPro" id="IPR001206">
    <property type="entry name" value="Diacylglycerol_kinase_cat_dom"/>
</dbReference>
<dbReference type="Gene3D" id="2.60.200.40">
    <property type="match status" value="1"/>
</dbReference>
<protein>
    <recommendedName>
        <fullName evidence="13">Diacylglycerol kinase</fullName>
        <shortName evidence="13">DAG kinase</shortName>
        <ecNumber evidence="13">2.7.1.107</ecNumber>
    </recommendedName>
</protein>
<name>A0A1S8X345_OPIVI</name>
<dbReference type="PROSITE" id="PS50146">
    <property type="entry name" value="DAGK"/>
    <property type="match status" value="1"/>
</dbReference>
<dbReference type="InterPro" id="IPR000756">
    <property type="entry name" value="Diacylglycerol_kin_accessory"/>
</dbReference>
<dbReference type="SUPFAM" id="SSF111331">
    <property type="entry name" value="NAD kinase/diacylglycerol kinase-like"/>
    <property type="match status" value="1"/>
</dbReference>
<dbReference type="Gene3D" id="3.30.60.20">
    <property type="match status" value="2"/>
</dbReference>
<dbReference type="GO" id="GO:0008270">
    <property type="term" value="F:zinc ion binding"/>
    <property type="evidence" value="ECO:0007669"/>
    <property type="project" value="UniProtKB-KW"/>
</dbReference>
<evidence type="ECO:0000256" key="9">
    <source>
        <dbReference type="ARBA" id="ARBA00022777"/>
    </source>
</evidence>
<dbReference type="FunFam" id="3.30.60.20:FF:000002">
    <property type="entry name" value="Diacylglycerol kinase"/>
    <property type="match status" value="1"/>
</dbReference>
<dbReference type="AlphaFoldDB" id="A0A1S8X345"/>
<dbReference type="InterPro" id="IPR017438">
    <property type="entry name" value="ATP-NAD_kinase_N"/>
</dbReference>
<evidence type="ECO:0000256" key="2">
    <source>
        <dbReference type="ARBA" id="ARBA00006047"/>
    </source>
</evidence>
<comment type="catalytic activity">
    <reaction evidence="13">
        <text>a 1,2-diacyl-sn-glycerol + ATP = a 1,2-diacyl-sn-glycero-3-phosphate + ADP + H(+)</text>
        <dbReference type="Rhea" id="RHEA:10272"/>
        <dbReference type="ChEBI" id="CHEBI:15378"/>
        <dbReference type="ChEBI" id="CHEBI:17815"/>
        <dbReference type="ChEBI" id="CHEBI:30616"/>
        <dbReference type="ChEBI" id="CHEBI:58608"/>
        <dbReference type="ChEBI" id="CHEBI:456216"/>
        <dbReference type="EC" id="2.7.1.107"/>
    </reaction>
</comment>